<evidence type="ECO:0000256" key="1">
    <source>
        <dbReference type="SAM" id="Phobius"/>
    </source>
</evidence>
<dbReference type="Proteomes" id="UP001232156">
    <property type="component" value="Unassembled WGS sequence"/>
</dbReference>
<dbReference type="RefSeq" id="WP_347286594.1">
    <property type="nucleotide sequence ID" value="NZ_JAUZQE010000008.1"/>
</dbReference>
<comment type="caution">
    <text evidence="2">The sequence shown here is derived from an EMBL/GenBank/DDBJ whole genome shotgun (WGS) entry which is preliminary data.</text>
</comment>
<evidence type="ECO:0008006" key="4">
    <source>
        <dbReference type="Google" id="ProtNLM"/>
    </source>
</evidence>
<evidence type="ECO:0000313" key="2">
    <source>
        <dbReference type="EMBL" id="MDR4125312.1"/>
    </source>
</evidence>
<keyword evidence="3" id="KW-1185">Reference proteome</keyword>
<accession>A0ABU1D4E8</accession>
<name>A0ABU1D4E8_9BURK</name>
<gene>
    <name evidence="2" type="ORF">Q8947_04850</name>
</gene>
<feature type="transmembrane region" description="Helical" evidence="1">
    <location>
        <begin position="20"/>
        <end position="42"/>
    </location>
</feature>
<evidence type="ECO:0000313" key="3">
    <source>
        <dbReference type="Proteomes" id="UP001232156"/>
    </source>
</evidence>
<organism evidence="2 3">
    <name type="scientific">Yanghanlia caeni</name>
    <dbReference type="NCBI Taxonomy" id="3064283"/>
    <lineage>
        <taxon>Bacteria</taxon>
        <taxon>Pseudomonadati</taxon>
        <taxon>Pseudomonadota</taxon>
        <taxon>Betaproteobacteria</taxon>
        <taxon>Burkholderiales</taxon>
        <taxon>Alcaligenaceae</taxon>
        <taxon>Yanghanlia</taxon>
    </lineage>
</organism>
<keyword evidence="1" id="KW-1133">Transmembrane helix</keyword>
<dbReference type="EMBL" id="JAUZQE010000008">
    <property type="protein sequence ID" value="MDR4125312.1"/>
    <property type="molecule type" value="Genomic_DNA"/>
</dbReference>
<keyword evidence="1" id="KW-0472">Membrane</keyword>
<sequence>MTHVSWPSARVTHRGQTGQALAEALVATLVLGVTWVAVHWLFQYQDMALSTVHASRHAAFLATRRGETSIEPAHEHHQVERFFAGDAHRWVDRKGERTLDVATVPRSGLRRVSALSQSAQPAGEAPDTQALRQQWLLEDAGMVQARVALDFADAVGVANEYGPLGLALFDRPHDDLSRSLVILHGAGHATSDAAAQQRASSSWLAWGRAQATSHVAGQEVAVRAAGVDDGWNRGAPGFDWWSDWAGRVPGEHLQPYGGR</sequence>
<proteinExistence type="predicted"/>
<keyword evidence="1" id="KW-0812">Transmembrane</keyword>
<reference evidence="2 3" key="1">
    <citation type="submission" date="2023-08" db="EMBL/GenBank/DDBJ databases">
        <title>Alcaligenaceae gen. nov., a novel taxon isolated from the sludge of Yixing Pesticide Factory.</title>
        <authorList>
            <person name="Ruan L."/>
        </authorList>
    </citation>
    <scope>NUCLEOTIDE SEQUENCE [LARGE SCALE GENOMIC DNA]</scope>
    <source>
        <strain evidence="2 3">LG-2</strain>
    </source>
</reference>
<protein>
    <recommendedName>
        <fullName evidence="4">Pilus assembly protein</fullName>
    </recommendedName>
</protein>